<keyword evidence="6" id="KW-1185">Reference proteome</keyword>
<evidence type="ECO:0000256" key="3">
    <source>
        <dbReference type="RuleBase" id="RU003616"/>
    </source>
</evidence>
<comment type="similarity">
    <text evidence="2 3">Belongs to the small heat shock protein (HSP20) family.</text>
</comment>
<dbReference type="EMBL" id="JAUEPT010000020">
    <property type="protein sequence ID" value="KAK0444031.1"/>
    <property type="molecule type" value="Genomic_DNA"/>
</dbReference>
<dbReference type="InterPro" id="IPR002068">
    <property type="entry name" value="A-crystallin/Hsp20_dom"/>
</dbReference>
<dbReference type="CDD" id="cd06464">
    <property type="entry name" value="ACD_sHsps-like"/>
    <property type="match status" value="1"/>
</dbReference>
<evidence type="ECO:0000313" key="6">
    <source>
        <dbReference type="Proteomes" id="UP001175226"/>
    </source>
</evidence>
<reference evidence="5" key="1">
    <citation type="submission" date="2023-06" db="EMBL/GenBank/DDBJ databases">
        <authorList>
            <consortium name="Lawrence Berkeley National Laboratory"/>
            <person name="Ahrendt S."/>
            <person name="Sahu N."/>
            <person name="Indic B."/>
            <person name="Wong-Bajracharya J."/>
            <person name="Merenyi Z."/>
            <person name="Ke H.-M."/>
            <person name="Monk M."/>
            <person name="Kocsube S."/>
            <person name="Drula E."/>
            <person name="Lipzen A."/>
            <person name="Balint B."/>
            <person name="Henrissat B."/>
            <person name="Andreopoulos B."/>
            <person name="Martin F.M."/>
            <person name="Harder C.B."/>
            <person name="Rigling D."/>
            <person name="Ford K.L."/>
            <person name="Foster G.D."/>
            <person name="Pangilinan J."/>
            <person name="Papanicolaou A."/>
            <person name="Barry K."/>
            <person name="LaButti K."/>
            <person name="Viragh M."/>
            <person name="Koriabine M."/>
            <person name="Yan M."/>
            <person name="Riley R."/>
            <person name="Champramary S."/>
            <person name="Plett K.L."/>
            <person name="Tsai I.J."/>
            <person name="Slot J."/>
            <person name="Sipos G."/>
            <person name="Plett J."/>
            <person name="Nagy L.G."/>
            <person name="Grigoriev I.V."/>
        </authorList>
    </citation>
    <scope>NUCLEOTIDE SEQUENCE</scope>
    <source>
        <strain evidence="5">FPL87.14</strain>
    </source>
</reference>
<keyword evidence="1" id="KW-0346">Stress response</keyword>
<dbReference type="PANTHER" id="PTHR11527">
    <property type="entry name" value="HEAT-SHOCK PROTEIN 20 FAMILY MEMBER"/>
    <property type="match status" value="1"/>
</dbReference>
<evidence type="ECO:0000256" key="2">
    <source>
        <dbReference type="PROSITE-ProRule" id="PRU00285"/>
    </source>
</evidence>
<dbReference type="AlphaFoldDB" id="A0AA39MR60"/>
<dbReference type="Proteomes" id="UP001175226">
    <property type="component" value="Unassembled WGS sequence"/>
</dbReference>
<name>A0AA39MR60_9AGAR</name>
<evidence type="ECO:0000256" key="1">
    <source>
        <dbReference type="ARBA" id="ARBA00023016"/>
    </source>
</evidence>
<dbReference type="InterPro" id="IPR031107">
    <property type="entry name" value="Small_HSP"/>
</dbReference>
<protein>
    <submittedName>
        <fullName evidence="5">HSP20-like chaperone</fullName>
    </submittedName>
</protein>
<evidence type="ECO:0000259" key="4">
    <source>
        <dbReference type="PROSITE" id="PS01031"/>
    </source>
</evidence>
<dbReference type="Gene3D" id="2.60.40.790">
    <property type="match status" value="1"/>
</dbReference>
<feature type="domain" description="SHSP" evidence="4">
    <location>
        <begin position="46"/>
        <end position="157"/>
    </location>
</feature>
<dbReference type="InterPro" id="IPR008978">
    <property type="entry name" value="HSP20-like_chaperone"/>
</dbReference>
<dbReference type="PROSITE" id="PS01031">
    <property type="entry name" value="SHSP"/>
    <property type="match status" value="1"/>
</dbReference>
<evidence type="ECO:0000313" key="5">
    <source>
        <dbReference type="EMBL" id="KAK0444031.1"/>
    </source>
</evidence>
<comment type="caution">
    <text evidence="5">The sequence shown here is derived from an EMBL/GenBank/DDBJ whole genome shotgun (WGS) entry which is preliminary data.</text>
</comment>
<sequence>MSQSASRSTPDYTIDPNPILSRLVLAKTFLTLCVVRFLPSRRPPGLSIHLYSMDVSEDKATNTVSAILELPGLKKEDIHTSWDDGEIMVWGETPDVEEGGYSVGERNIGAFCRCLRTPPGTKRKDVKTSLKNGLLTLTFPRAPETVLKKTTKNLLGH</sequence>
<dbReference type="Pfam" id="PF00011">
    <property type="entry name" value="HSP20"/>
    <property type="match status" value="1"/>
</dbReference>
<organism evidence="5 6">
    <name type="scientific">Armillaria borealis</name>
    <dbReference type="NCBI Taxonomy" id="47425"/>
    <lineage>
        <taxon>Eukaryota</taxon>
        <taxon>Fungi</taxon>
        <taxon>Dikarya</taxon>
        <taxon>Basidiomycota</taxon>
        <taxon>Agaricomycotina</taxon>
        <taxon>Agaricomycetes</taxon>
        <taxon>Agaricomycetidae</taxon>
        <taxon>Agaricales</taxon>
        <taxon>Marasmiineae</taxon>
        <taxon>Physalacriaceae</taxon>
        <taxon>Armillaria</taxon>
    </lineage>
</organism>
<proteinExistence type="inferred from homology"/>
<gene>
    <name evidence="5" type="ORF">EV421DRAFT_485761</name>
</gene>
<dbReference type="SUPFAM" id="SSF49764">
    <property type="entry name" value="HSP20-like chaperones"/>
    <property type="match status" value="1"/>
</dbReference>
<accession>A0AA39MR60</accession>